<feature type="chain" id="PRO_5023545948" description="Phosphatidylserine decarboxylase beta chain" evidence="11">
    <location>
        <begin position="1"/>
        <end position="207"/>
    </location>
</feature>
<evidence type="ECO:0000256" key="4">
    <source>
        <dbReference type="ARBA" id="ARBA00023098"/>
    </source>
</evidence>
<dbReference type="InterPro" id="IPR003817">
    <property type="entry name" value="PS_Dcarbxylase"/>
</dbReference>
<accession>A0A0S4KRR9</accession>
<evidence type="ECO:0000313" key="14">
    <source>
        <dbReference type="Proteomes" id="UP000066284"/>
    </source>
</evidence>
<evidence type="ECO:0000256" key="5">
    <source>
        <dbReference type="ARBA" id="ARBA00023136"/>
    </source>
</evidence>
<keyword evidence="12" id="KW-0812">Transmembrane</keyword>
<keyword evidence="12" id="KW-1133">Transmembrane helix</keyword>
<dbReference type="Pfam" id="PF02666">
    <property type="entry name" value="PS_Dcarbxylase"/>
    <property type="match status" value="1"/>
</dbReference>
<gene>
    <name evidence="11 13" type="primary">psd</name>
    <name evidence="13" type="ORF">NITINOP_0102</name>
</gene>
<dbReference type="UniPathway" id="UPA00558">
    <property type="reaction ID" value="UER00616"/>
</dbReference>
<reference evidence="14" key="1">
    <citation type="submission" date="2015-09" db="EMBL/GenBank/DDBJ databases">
        <authorList>
            <person name="Daims H."/>
        </authorList>
    </citation>
    <scope>NUCLEOTIDE SEQUENCE [LARGE SCALE GENOMIC DNA]</scope>
</reference>
<comment type="PTM">
    <text evidence="11">Is synthesized initially as an inactive proenzyme. Formation of the active enzyme involves a self-maturation process in which the active site pyruvoyl group is generated from an internal serine residue via an autocatalytic post-translational modification. Two non-identical subunits are generated from the proenzyme in this reaction, and the pyruvate is formed at the N-terminus of the alpha chain, which is derived from the carboxyl end of the proenzyme. The post-translation cleavage follows an unusual pathway, termed non-hydrolytic serinolysis, in which the side chain hydroxyl group of the serine supplies its oxygen atom to form the C-terminus of the beta chain, while the remainder of the serine residue undergoes an oxidative deamination to produce ammonia and the pyruvoyl prosthetic group on the alpha chain.</text>
</comment>
<keyword evidence="14" id="KW-1185">Reference proteome</keyword>
<keyword evidence="4 11" id="KW-0443">Lipid metabolism</keyword>
<evidence type="ECO:0000256" key="1">
    <source>
        <dbReference type="ARBA" id="ARBA00022475"/>
    </source>
</evidence>
<keyword evidence="6 11" id="KW-0865">Zymogen</keyword>
<evidence type="ECO:0000256" key="7">
    <source>
        <dbReference type="ARBA" id="ARBA00023209"/>
    </source>
</evidence>
<feature type="active site" description="Schiff-base intermediate with substrate; via pyruvic acid" evidence="11">
    <location>
        <position position="208"/>
    </location>
</feature>
<organism evidence="13 14">
    <name type="scientific">Candidatus Nitrospira inopinata</name>
    <dbReference type="NCBI Taxonomy" id="1715989"/>
    <lineage>
        <taxon>Bacteria</taxon>
        <taxon>Pseudomonadati</taxon>
        <taxon>Nitrospirota</taxon>
        <taxon>Nitrospiria</taxon>
        <taxon>Nitrospirales</taxon>
        <taxon>Nitrospiraceae</taxon>
        <taxon>Nitrospira</taxon>
    </lineage>
</organism>
<keyword evidence="3 11" id="KW-0210">Decarboxylase</keyword>
<evidence type="ECO:0000256" key="10">
    <source>
        <dbReference type="ARBA" id="ARBA00023317"/>
    </source>
</evidence>
<evidence type="ECO:0000256" key="11">
    <source>
        <dbReference type="HAMAP-Rule" id="MF_00664"/>
    </source>
</evidence>
<evidence type="ECO:0000256" key="2">
    <source>
        <dbReference type="ARBA" id="ARBA00022516"/>
    </source>
</evidence>
<dbReference type="NCBIfam" id="NF003678">
    <property type="entry name" value="PRK05305.1-2"/>
    <property type="match status" value="1"/>
</dbReference>
<feature type="chain" id="PRO_5023545947" description="Phosphatidylserine decarboxylase alpha chain" evidence="11">
    <location>
        <begin position="208"/>
        <end position="239"/>
    </location>
</feature>
<proteinExistence type="inferred from homology"/>
<feature type="transmembrane region" description="Helical" evidence="12">
    <location>
        <begin position="53"/>
        <end position="74"/>
    </location>
</feature>
<comment type="cofactor">
    <cofactor evidence="11">
        <name>pyruvate</name>
        <dbReference type="ChEBI" id="CHEBI:15361"/>
    </cofactor>
    <text evidence="11">Binds 1 pyruvoyl group covalently per subunit.</text>
</comment>
<dbReference type="PANTHER" id="PTHR35809">
    <property type="entry name" value="ARCHAETIDYLSERINE DECARBOXYLASE PROENZYME-RELATED"/>
    <property type="match status" value="1"/>
</dbReference>
<comment type="catalytic activity">
    <reaction evidence="11">
        <text>a 1,2-diacyl-sn-glycero-3-phospho-L-serine + H(+) = a 1,2-diacyl-sn-glycero-3-phosphoethanolamine + CO2</text>
        <dbReference type="Rhea" id="RHEA:20828"/>
        <dbReference type="ChEBI" id="CHEBI:15378"/>
        <dbReference type="ChEBI" id="CHEBI:16526"/>
        <dbReference type="ChEBI" id="CHEBI:57262"/>
        <dbReference type="ChEBI" id="CHEBI:64612"/>
        <dbReference type="EC" id="4.1.1.65"/>
    </reaction>
</comment>
<comment type="function">
    <text evidence="11">Catalyzes the formation of phosphatidylethanolamine (PtdEtn) from phosphatidylserine (PtdSer).</text>
</comment>
<comment type="similarity">
    <text evidence="11">Belongs to the phosphatidylserine decarboxylase family. PSD-A subfamily.</text>
</comment>
<dbReference type="EC" id="4.1.1.65" evidence="11"/>
<dbReference type="GO" id="GO:0004609">
    <property type="term" value="F:phosphatidylserine decarboxylase activity"/>
    <property type="evidence" value="ECO:0007669"/>
    <property type="project" value="UniProtKB-UniRule"/>
</dbReference>
<dbReference type="EMBL" id="LN885086">
    <property type="protein sequence ID" value="CUQ65078.1"/>
    <property type="molecule type" value="Genomic_DNA"/>
</dbReference>
<dbReference type="HAMAP" id="MF_00664">
    <property type="entry name" value="PS_decarb_PSD_A"/>
    <property type="match status" value="1"/>
</dbReference>
<sequence length="239" mass="26018">MPEPSRDDQDGDDKDFLGGGGDGVIDRAVGLPVAKEGIPFIAVPAGVTLLAGWMGWVVVAVMAGLATAFVAWFFRNPARVIPRDTHLVVAPGDGKVIAIEEEFEPRYLKDRALRVTIFLNVFNVHINRIPCDGVIEDVQYQPGAFLVASRPDATLRNEQNALMIRTVEGLKVLCVQVAGLIARRIVCWASARDQAVRGERFGLIRFGSRMDTFLPIGTRLRVAVGDKVKGGETILGELQ</sequence>
<evidence type="ECO:0000256" key="3">
    <source>
        <dbReference type="ARBA" id="ARBA00022793"/>
    </source>
</evidence>
<protein>
    <recommendedName>
        <fullName evidence="11">Phosphatidylserine decarboxylase proenzyme</fullName>
        <ecNumber evidence="11">4.1.1.65</ecNumber>
    </recommendedName>
    <component>
        <recommendedName>
            <fullName evidence="11">Phosphatidylserine decarboxylase alpha chain</fullName>
        </recommendedName>
    </component>
    <component>
        <recommendedName>
            <fullName evidence="11">Phosphatidylserine decarboxylase beta chain</fullName>
        </recommendedName>
    </component>
</protein>
<comment type="subcellular location">
    <subcellularLocation>
        <location evidence="11">Cell membrane</location>
        <topology evidence="11">Peripheral membrane protein</topology>
    </subcellularLocation>
</comment>
<comment type="pathway">
    <text evidence="11">Phospholipid metabolism; phosphatidylethanolamine biosynthesis; phosphatidylethanolamine from CDP-diacylglycerol: step 2/2.</text>
</comment>
<keyword evidence="7 11" id="KW-0594">Phospholipid biosynthesis</keyword>
<evidence type="ECO:0000256" key="8">
    <source>
        <dbReference type="ARBA" id="ARBA00023239"/>
    </source>
</evidence>
<dbReference type="RefSeq" id="WP_197549122.1">
    <property type="nucleotide sequence ID" value="NZ_LN885086.1"/>
</dbReference>
<keyword evidence="1 11" id="KW-1003">Cell membrane</keyword>
<keyword evidence="8 11" id="KW-0456">Lyase</keyword>
<dbReference type="InterPro" id="IPR033175">
    <property type="entry name" value="PSD-A"/>
</dbReference>
<evidence type="ECO:0000256" key="6">
    <source>
        <dbReference type="ARBA" id="ARBA00023145"/>
    </source>
</evidence>
<keyword evidence="9 11" id="KW-1208">Phospholipid metabolism</keyword>
<dbReference type="PANTHER" id="PTHR35809:SF1">
    <property type="entry name" value="ARCHAETIDYLSERINE DECARBOXYLASE PROENZYME-RELATED"/>
    <property type="match status" value="1"/>
</dbReference>
<dbReference type="GO" id="GO:0005886">
    <property type="term" value="C:plasma membrane"/>
    <property type="evidence" value="ECO:0007669"/>
    <property type="project" value="UniProtKB-SubCell"/>
</dbReference>
<dbReference type="STRING" id="1715989.NITINOP_0102"/>
<evidence type="ECO:0000256" key="12">
    <source>
        <dbReference type="SAM" id="Phobius"/>
    </source>
</evidence>
<dbReference type="GO" id="GO:0006646">
    <property type="term" value="P:phosphatidylethanolamine biosynthetic process"/>
    <property type="evidence" value="ECO:0007669"/>
    <property type="project" value="UniProtKB-UniRule"/>
</dbReference>
<evidence type="ECO:0000256" key="9">
    <source>
        <dbReference type="ARBA" id="ARBA00023264"/>
    </source>
</evidence>
<name>A0A0S4KRR9_9BACT</name>
<feature type="modified residue" description="Pyruvic acid (Ser); by autocatalysis" evidence="11">
    <location>
        <position position="208"/>
    </location>
</feature>
<dbReference type="Proteomes" id="UP000066284">
    <property type="component" value="Chromosome 1"/>
</dbReference>
<dbReference type="AlphaFoldDB" id="A0A0S4KRR9"/>
<dbReference type="KEGG" id="nio:NITINOP_0102"/>
<evidence type="ECO:0000313" key="13">
    <source>
        <dbReference type="EMBL" id="CUQ65078.1"/>
    </source>
</evidence>
<keyword evidence="5 11" id="KW-0472">Membrane</keyword>
<keyword evidence="10 11" id="KW-0670">Pyruvate</keyword>
<feature type="site" description="Cleavage (non-hydrolytic); by autocatalysis" evidence="11">
    <location>
        <begin position="207"/>
        <end position="208"/>
    </location>
</feature>
<keyword evidence="2 11" id="KW-0444">Lipid biosynthesis</keyword>
<comment type="subunit">
    <text evidence="11">Heterodimer of a large membrane-associated beta subunit and a small pyruvoyl-containing alpha subunit.</text>
</comment>